<dbReference type="GO" id="GO:0016787">
    <property type="term" value="F:hydrolase activity"/>
    <property type="evidence" value="ECO:0007669"/>
    <property type="project" value="UniProtKB-KW"/>
</dbReference>
<accession>C5C0J8</accession>
<dbReference type="eggNOG" id="COG3394">
    <property type="taxonomic scope" value="Bacteria"/>
</dbReference>
<evidence type="ECO:0000256" key="3">
    <source>
        <dbReference type="ARBA" id="ARBA00022801"/>
    </source>
</evidence>
<dbReference type="Pfam" id="PF04794">
    <property type="entry name" value="YdjC"/>
    <property type="match status" value="1"/>
</dbReference>
<dbReference type="KEGG" id="bcv:Bcav_3150"/>
<dbReference type="PANTHER" id="PTHR31609">
    <property type="entry name" value="YDJC DEACETYLASE FAMILY MEMBER"/>
    <property type="match status" value="1"/>
</dbReference>
<dbReference type="GO" id="GO:0046872">
    <property type="term" value="F:metal ion binding"/>
    <property type="evidence" value="ECO:0007669"/>
    <property type="project" value="UniProtKB-KW"/>
</dbReference>
<dbReference type="Proteomes" id="UP000007962">
    <property type="component" value="Chromosome"/>
</dbReference>
<dbReference type="HOGENOM" id="CLU_064244_0_0_11"/>
<keyword evidence="4" id="KW-0460">Magnesium</keyword>
<proteinExistence type="predicted"/>
<keyword evidence="5" id="KW-0119">Carbohydrate metabolism</keyword>
<sequence length="272" mass="29206">MTRELILTADDFGIDPESNAAITSLARDRLVTATSIITVADAAEEALAVAGSLEIAVGLHVTFTSTAPHTRWRPASGRSALADADGYFPVEVRDTLATATSADVHAEIEAQLGLLRDAGIRVTHLDLHTVALYGLTGPGVVAEALDIAARERLGFRLPRIFAAFASPDDDEPSAPHAASVVAADGLGVRLPRMVTSDPRPAGLIPDYESLRASYLLQLEMLPEGLSEMFLHPSLASDRLADDDEARKRAWEHAVLRDPVFRTALEAFTLTHW</sequence>
<keyword evidence="2" id="KW-0479">Metal-binding</keyword>
<dbReference type="SUPFAM" id="SSF88713">
    <property type="entry name" value="Glycoside hydrolase/deacetylase"/>
    <property type="match status" value="1"/>
</dbReference>
<dbReference type="GO" id="GO:0019213">
    <property type="term" value="F:deacetylase activity"/>
    <property type="evidence" value="ECO:0007669"/>
    <property type="project" value="TreeGrafter"/>
</dbReference>
<reference evidence="6 7" key="1">
    <citation type="journal article" date="2009" name="Stand. Genomic Sci.">
        <title>Complete genome sequence of Beutenbergia cavernae type strain (HKI 0122).</title>
        <authorList>
            <person name="Land M."/>
            <person name="Pukall R."/>
            <person name="Abt B."/>
            <person name="Goker M."/>
            <person name="Rohde M."/>
            <person name="Glavina Del Rio T."/>
            <person name="Tice H."/>
            <person name="Copeland A."/>
            <person name="Cheng J.F."/>
            <person name="Lucas S."/>
            <person name="Chen F."/>
            <person name="Nolan M."/>
            <person name="Bruce D."/>
            <person name="Goodwin L."/>
            <person name="Pitluck S."/>
            <person name="Ivanova N."/>
            <person name="Mavromatis K."/>
            <person name="Ovchinnikova G."/>
            <person name="Pati A."/>
            <person name="Chen A."/>
            <person name="Palaniappan K."/>
            <person name="Hauser L."/>
            <person name="Chang Y.J."/>
            <person name="Jefferies C.C."/>
            <person name="Saunders E."/>
            <person name="Brettin T."/>
            <person name="Detter J.C."/>
            <person name="Han C."/>
            <person name="Chain P."/>
            <person name="Bristow J."/>
            <person name="Eisen J.A."/>
            <person name="Markowitz V."/>
            <person name="Hugenholtz P."/>
            <person name="Kyrpides N.C."/>
            <person name="Klenk H.P."/>
            <person name="Lapidus A."/>
        </authorList>
    </citation>
    <scope>NUCLEOTIDE SEQUENCE [LARGE SCALE GENOMIC DNA]</scope>
    <source>
        <strain evidence="7">ATCC BAA-8 / DSM 12333 / NBRC 16432</strain>
    </source>
</reference>
<dbReference type="GO" id="GO:0005975">
    <property type="term" value="P:carbohydrate metabolic process"/>
    <property type="evidence" value="ECO:0007669"/>
    <property type="project" value="InterPro"/>
</dbReference>
<dbReference type="AlphaFoldDB" id="C5C0J8"/>
<protein>
    <submittedName>
        <fullName evidence="6">YdjC family protein</fullName>
    </submittedName>
</protein>
<gene>
    <name evidence="6" type="ordered locus">Bcav_3150</name>
</gene>
<evidence type="ECO:0000256" key="2">
    <source>
        <dbReference type="ARBA" id="ARBA00022723"/>
    </source>
</evidence>
<dbReference type="CDD" id="cd10802">
    <property type="entry name" value="YdjC_TTHB029_like"/>
    <property type="match status" value="1"/>
</dbReference>
<dbReference type="InterPro" id="IPR011330">
    <property type="entry name" value="Glyco_hydro/deAcase_b/a-brl"/>
</dbReference>
<comment type="cofactor">
    <cofactor evidence="1">
        <name>Mg(2+)</name>
        <dbReference type="ChEBI" id="CHEBI:18420"/>
    </cofactor>
</comment>
<dbReference type="PANTHER" id="PTHR31609:SF1">
    <property type="entry name" value="CARBOHYDRATE DEACETYLASE"/>
    <property type="match status" value="1"/>
</dbReference>
<keyword evidence="7" id="KW-1185">Reference proteome</keyword>
<dbReference type="EMBL" id="CP001618">
    <property type="protein sequence ID" value="ACQ81394.1"/>
    <property type="molecule type" value="Genomic_DNA"/>
</dbReference>
<name>C5C0J8_BEUC1</name>
<dbReference type="STRING" id="471853.Bcav_3150"/>
<dbReference type="OrthoDB" id="9774177at2"/>
<organism evidence="6 7">
    <name type="scientific">Beutenbergia cavernae (strain ATCC BAA-8 / DSM 12333 / CCUG 43141 / JCM 11478 / NBRC 16432 / NCIMB 13614 / HKI 0122)</name>
    <dbReference type="NCBI Taxonomy" id="471853"/>
    <lineage>
        <taxon>Bacteria</taxon>
        <taxon>Bacillati</taxon>
        <taxon>Actinomycetota</taxon>
        <taxon>Actinomycetes</taxon>
        <taxon>Micrococcales</taxon>
        <taxon>Beutenbergiaceae</taxon>
        <taxon>Beutenbergia</taxon>
    </lineage>
</organism>
<dbReference type="Gene3D" id="3.20.20.370">
    <property type="entry name" value="Glycoside hydrolase/deacetylase"/>
    <property type="match status" value="1"/>
</dbReference>
<evidence type="ECO:0000313" key="7">
    <source>
        <dbReference type="Proteomes" id="UP000007962"/>
    </source>
</evidence>
<evidence type="ECO:0000256" key="4">
    <source>
        <dbReference type="ARBA" id="ARBA00022842"/>
    </source>
</evidence>
<evidence type="ECO:0000256" key="1">
    <source>
        <dbReference type="ARBA" id="ARBA00001946"/>
    </source>
</evidence>
<keyword evidence="3" id="KW-0378">Hydrolase</keyword>
<evidence type="ECO:0000313" key="6">
    <source>
        <dbReference type="EMBL" id="ACQ81394.1"/>
    </source>
</evidence>
<dbReference type="InterPro" id="IPR006879">
    <property type="entry name" value="YdjC-like"/>
</dbReference>
<evidence type="ECO:0000256" key="5">
    <source>
        <dbReference type="ARBA" id="ARBA00023277"/>
    </source>
</evidence>
<dbReference type="RefSeq" id="WP_015883634.1">
    <property type="nucleotide sequence ID" value="NC_012669.1"/>
</dbReference>